<reference evidence="3" key="1">
    <citation type="journal article" date="2023" name="Mol. Phylogenet. Evol.">
        <title>Genome-scale phylogeny and comparative genomics of the fungal order Sordariales.</title>
        <authorList>
            <person name="Hensen N."/>
            <person name="Bonometti L."/>
            <person name="Westerberg I."/>
            <person name="Brannstrom I.O."/>
            <person name="Guillou S."/>
            <person name="Cros-Aarteil S."/>
            <person name="Calhoun S."/>
            <person name="Haridas S."/>
            <person name="Kuo A."/>
            <person name="Mondo S."/>
            <person name="Pangilinan J."/>
            <person name="Riley R."/>
            <person name="LaButti K."/>
            <person name="Andreopoulos B."/>
            <person name="Lipzen A."/>
            <person name="Chen C."/>
            <person name="Yan M."/>
            <person name="Daum C."/>
            <person name="Ng V."/>
            <person name="Clum A."/>
            <person name="Steindorff A."/>
            <person name="Ohm R.A."/>
            <person name="Martin F."/>
            <person name="Silar P."/>
            <person name="Natvig D.O."/>
            <person name="Lalanne C."/>
            <person name="Gautier V."/>
            <person name="Ament-Velasquez S.L."/>
            <person name="Kruys A."/>
            <person name="Hutchinson M.I."/>
            <person name="Powell A.J."/>
            <person name="Barry K."/>
            <person name="Miller A.N."/>
            <person name="Grigoriev I.V."/>
            <person name="Debuchy R."/>
            <person name="Gladieux P."/>
            <person name="Hiltunen Thoren M."/>
            <person name="Johannesson H."/>
        </authorList>
    </citation>
    <scope>NUCLEOTIDE SEQUENCE [LARGE SCALE GENOMIC DNA]</scope>
    <source>
        <strain evidence="3">CBS 284.82</strain>
    </source>
</reference>
<comment type="caution">
    <text evidence="2">The sequence shown here is derived from an EMBL/GenBank/DDBJ whole genome shotgun (WGS) entry which is preliminary data.</text>
</comment>
<sequence length="211" mass="22680">MGLITLLRGFKIPIAVLDRFLVAHGVEETYGIAPRLEPGPLAPPLDPQSAFLRARLAAAGTASTSSPPSPALDGVRVFIPNRRGQADPTYAYVSHAFVMVFSQRHVDLAAELPERAPPGFAGLRRDVLACASEASEAAGLLRAAGMVGGAESELFVLLTEDREFPLKRPFVRESDLRCELCAGEFETWSALQVHRAEAHGVTVDNPLPDDL</sequence>
<dbReference type="Proteomes" id="UP001303115">
    <property type="component" value="Unassembled WGS sequence"/>
</dbReference>
<evidence type="ECO:0000259" key="1">
    <source>
        <dbReference type="PROSITE" id="PS00028"/>
    </source>
</evidence>
<name>A0AAN6SL43_9PEZI</name>
<keyword evidence="3" id="KW-1185">Reference proteome</keyword>
<dbReference type="AlphaFoldDB" id="A0AAN6SL43"/>
<evidence type="ECO:0000313" key="3">
    <source>
        <dbReference type="Proteomes" id="UP001303115"/>
    </source>
</evidence>
<feature type="domain" description="C2H2-type" evidence="1">
    <location>
        <begin position="178"/>
        <end position="199"/>
    </location>
</feature>
<dbReference type="PROSITE" id="PS00028">
    <property type="entry name" value="ZINC_FINGER_C2H2_1"/>
    <property type="match status" value="1"/>
</dbReference>
<gene>
    <name evidence="2" type="ORF">C8A01DRAFT_42232</name>
</gene>
<organism evidence="2 3">
    <name type="scientific">Parachaetomium inaequale</name>
    <dbReference type="NCBI Taxonomy" id="2588326"/>
    <lineage>
        <taxon>Eukaryota</taxon>
        <taxon>Fungi</taxon>
        <taxon>Dikarya</taxon>
        <taxon>Ascomycota</taxon>
        <taxon>Pezizomycotina</taxon>
        <taxon>Sordariomycetes</taxon>
        <taxon>Sordariomycetidae</taxon>
        <taxon>Sordariales</taxon>
        <taxon>Chaetomiaceae</taxon>
        <taxon>Parachaetomium</taxon>
    </lineage>
</organism>
<dbReference type="InterPro" id="IPR013087">
    <property type="entry name" value="Znf_C2H2_type"/>
</dbReference>
<protein>
    <recommendedName>
        <fullName evidence="1">C2H2-type domain-containing protein</fullName>
    </recommendedName>
</protein>
<evidence type="ECO:0000313" key="2">
    <source>
        <dbReference type="EMBL" id="KAK4031302.1"/>
    </source>
</evidence>
<accession>A0AAN6SL43</accession>
<dbReference type="EMBL" id="MU854890">
    <property type="protein sequence ID" value="KAK4031302.1"/>
    <property type="molecule type" value="Genomic_DNA"/>
</dbReference>
<proteinExistence type="predicted"/>